<dbReference type="PANTHER" id="PTHR43537">
    <property type="entry name" value="TRANSCRIPTIONAL REGULATOR, GNTR FAMILY"/>
    <property type="match status" value="1"/>
</dbReference>
<dbReference type="Pfam" id="PF07729">
    <property type="entry name" value="FCD"/>
    <property type="match status" value="1"/>
</dbReference>
<dbReference type="Proteomes" id="UP000199820">
    <property type="component" value="Unassembled WGS sequence"/>
</dbReference>
<dbReference type="RefSeq" id="WP_074648964.1">
    <property type="nucleotide sequence ID" value="NZ_FOIL01000009.1"/>
</dbReference>
<evidence type="ECO:0000313" key="5">
    <source>
        <dbReference type="EMBL" id="SET24255.1"/>
    </source>
</evidence>
<organism evidence="5 6">
    <name type="scientific">[Clostridium] aminophilum</name>
    <dbReference type="NCBI Taxonomy" id="1526"/>
    <lineage>
        <taxon>Bacteria</taxon>
        <taxon>Bacillati</taxon>
        <taxon>Bacillota</taxon>
        <taxon>Clostridia</taxon>
        <taxon>Lachnospirales</taxon>
        <taxon>Lachnospiraceae</taxon>
    </lineage>
</organism>
<dbReference type="PANTHER" id="PTHR43537:SF24">
    <property type="entry name" value="GLUCONATE OPERON TRANSCRIPTIONAL REPRESSOR"/>
    <property type="match status" value="1"/>
</dbReference>
<dbReference type="SMART" id="SM00345">
    <property type="entry name" value="HTH_GNTR"/>
    <property type="match status" value="1"/>
</dbReference>
<dbReference type="InterPro" id="IPR011711">
    <property type="entry name" value="GntR_C"/>
</dbReference>
<evidence type="ECO:0000256" key="3">
    <source>
        <dbReference type="ARBA" id="ARBA00023163"/>
    </source>
</evidence>
<keyword evidence="3" id="KW-0804">Transcription</keyword>
<dbReference type="STRING" id="1526.SAMN02910262_01435"/>
<evidence type="ECO:0000256" key="2">
    <source>
        <dbReference type="ARBA" id="ARBA00023125"/>
    </source>
</evidence>
<dbReference type="PRINTS" id="PR00033">
    <property type="entry name" value="HTHASNC"/>
</dbReference>
<feature type="domain" description="HTH gntR-type" evidence="4">
    <location>
        <begin position="13"/>
        <end position="80"/>
    </location>
</feature>
<dbReference type="Gene3D" id="1.20.120.530">
    <property type="entry name" value="GntR ligand-binding domain-like"/>
    <property type="match status" value="1"/>
</dbReference>
<evidence type="ECO:0000313" key="6">
    <source>
        <dbReference type="Proteomes" id="UP000199820"/>
    </source>
</evidence>
<reference evidence="6" key="1">
    <citation type="submission" date="2016-10" db="EMBL/GenBank/DDBJ databases">
        <authorList>
            <person name="Varghese N."/>
            <person name="Submissions S."/>
        </authorList>
    </citation>
    <scope>NUCLEOTIDE SEQUENCE [LARGE SCALE GENOMIC DNA]</scope>
    <source>
        <strain evidence="6">KH1P1</strain>
    </source>
</reference>
<dbReference type="EMBL" id="FOIL01000009">
    <property type="protein sequence ID" value="SET24255.1"/>
    <property type="molecule type" value="Genomic_DNA"/>
</dbReference>
<name>A0A1I0CWX5_9FIRM</name>
<gene>
    <name evidence="5" type="ORF">SAMN04487771_100914</name>
</gene>
<dbReference type="AlphaFoldDB" id="A0A1I0CWX5"/>
<dbReference type="eggNOG" id="COG1802">
    <property type="taxonomic scope" value="Bacteria"/>
</dbReference>
<dbReference type="GO" id="GO:0043565">
    <property type="term" value="F:sequence-specific DNA binding"/>
    <property type="evidence" value="ECO:0007669"/>
    <property type="project" value="InterPro"/>
</dbReference>
<dbReference type="SUPFAM" id="SSF46785">
    <property type="entry name" value="Winged helix' DNA-binding domain"/>
    <property type="match status" value="1"/>
</dbReference>
<dbReference type="InterPro" id="IPR000524">
    <property type="entry name" value="Tscrpt_reg_HTH_GntR"/>
</dbReference>
<dbReference type="GO" id="GO:0003700">
    <property type="term" value="F:DNA-binding transcription factor activity"/>
    <property type="evidence" value="ECO:0007669"/>
    <property type="project" value="InterPro"/>
</dbReference>
<dbReference type="InterPro" id="IPR036390">
    <property type="entry name" value="WH_DNA-bd_sf"/>
</dbReference>
<accession>A0A1I0CWX5</accession>
<dbReference type="PROSITE" id="PS50949">
    <property type="entry name" value="HTH_GNTR"/>
    <property type="match status" value="1"/>
</dbReference>
<sequence>MTDKFEVDMSEYLPLRDVVFKTLRAAILKGELAPGERLMEIKLANQLGVSRTPVREAIHKLEQEGLVLMIPRRGAEVAKISSKMLQDVLEVRRSLEDLAITLACRRMTPEQYHDLEEAEKVFVQAIATGDSLKIAESDEAYHDVIYYSTGNAKLVQILNNLREQMYRYRLEYIKDGEQHDVLCREHEHIMKTLLEKNIPEASKAIREHIDNQEFTVLKNLRDQEALEEKQAQAKKGKR</sequence>
<keyword evidence="2 5" id="KW-0238">DNA-binding</keyword>
<dbReference type="PRINTS" id="PR00035">
    <property type="entry name" value="HTHGNTR"/>
</dbReference>
<evidence type="ECO:0000256" key="1">
    <source>
        <dbReference type="ARBA" id="ARBA00023015"/>
    </source>
</evidence>
<keyword evidence="1" id="KW-0805">Transcription regulation</keyword>
<dbReference type="OrthoDB" id="9781630at2"/>
<proteinExistence type="predicted"/>
<dbReference type="InterPro" id="IPR000485">
    <property type="entry name" value="AsnC-type_HTH_dom"/>
</dbReference>
<keyword evidence="6" id="KW-1185">Reference proteome</keyword>
<dbReference type="Gene3D" id="1.10.10.10">
    <property type="entry name" value="Winged helix-like DNA-binding domain superfamily/Winged helix DNA-binding domain"/>
    <property type="match status" value="1"/>
</dbReference>
<dbReference type="InterPro" id="IPR036388">
    <property type="entry name" value="WH-like_DNA-bd_sf"/>
</dbReference>
<dbReference type="SUPFAM" id="SSF48008">
    <property type="entry name" value="GntR ligand-binding domain-like"/>
    <property type="match status" value="1"/>
</dbReference>
<dbReference type="SMART" id="SM00895">
    <property type="entry name" value="FCD"/>
    <property type="match status" value="1"/>
</dbReference>
<evidence type="ECO:0000259" key="4">
    <source>
        <dbReference type="PROSITE" id="PS50949"/>
    </source>
</evidence>
<dbReference type="InterPro" id="IPR008920">
    <property type="entry name" value="TF_FadR/GntR_C"/>
</dbReference>
<protein>
    <submittedName>
        <fullName evidence="5">DNA-binding transcriptional regulator, GntR family</fullName>
    </submittedName>
</protein>
<dbReference type="CDD" id="cd07377">
    <property type="entry name" value="WHTH_GntR"/>
    <property type="match status" value="1"/>
</dbReference>
<dbReference type="Pfam" id="PF00392">
    <property type="entry name" value="GntR"/>
    <property type="match status" value="1"/>
</dbReference>